<feature type="transmembrane region" description="Helical" evidence="2">
    <location>
        <begin position="125"/>
        <end position="144"/>
    </location>
</feature>
<dbReference type="PANTHER" id="PTHR46663:SF2">
    <property type="entry name" value="GGDEF DOMAIN-CONTAINING PROTEIN"/>
    <property type="match status" value="1"/>
</dbReference>
<dbReference type="InterPro" id="IPR000160">
    <property type="entry name" value="GGDEF_dom"/>
</dbReference>
<feature type="domain" description="GGDEF" evidence="3">
    <location>
        <begin position="236"/>
        <end position="369"/>
    </location>
</feature>
<comment type="caution">
    <text evidence="4">The sequence shown here is derived from an EMBL/GenBank/DDBJ whole genome shotgun (WGS) entry which is preliminary data.</text>
</comment>
<dbReference type="SUPFAM" id="SSF55073">
    <property type="entry name" value="Nucleotide cyclase"/>
    <property type="match status" value="1"/>
</dbReference>
<protein>
    <submittedName>
        <fullName evidence="4">GGDEF domain-containing protein</fullName>
    </submittedName>
</protein>
<feature type="transmembrane region" description="Helical" evidence="2">
    <location>
        <begin position="156"/>
        <end position="178"/>
    </location>
</feature>
<dbReference type="InterPro" id="IPR029787">
    <property type="entry name" value="Nucleotide_cyclase"/>
</dbReference>
<dbReference type="InterPro" id="IPR043128">
    <property type="entry name" value="Rev_trsase/Diguanyl_cyclase"/>
</dbReference>
<dbReference type="RefSeq" id="WP_191145297.1">
    <property type="nucleotide sequence ID" value="NZ_JACXAF010000015.1"/>
</dbReference>
<sequence>MREFFRSSAQGDDDLLGALKNNLIDDVWIALIFLAPLGAMIGVYRAIYSGLTYTLLIQSSLIAFVSIFFFARNRFSRPAQAAVAVGFLFACGMPAIIQYGFHSAAFVWFFFATLIVAYCFPKKVVYLVMATTAAIMLATVLFVSGQQALPIDANEFIYQLAGWGPTVFATLFFGVLMIKVIHAHNLRCYELNAKLSEQKQVIEQLANHDSLTGLPNRRLAVDRLEVAIEIAKRENDKLALLFIDLDDFKPVNDNFGHEIGDQVLKTVAKRLKANVRKSDSVCRIGGDEFIAIMPGIKSKDAMELVCKKLIAAISEPIVINGQSIIIGASIGVSVYPTDADNEVDLQHAADEAMYRAKHSGKNQFAIADAGQ</sequence>
<feature type="transmembrane region" description="Helical" evidence="2">
    <location>
        <begin position="27"/>
        <end position="47"/>
    </location>
</feature>
<dbReference type="Gene3D" id="3.30.70.270">
    <property type="match status" value="1"/>
</dbReference>
<dbReference type="CDD" id="cd01949">
    <property type="entry name" value="GGDEF"/>
    <property type="match status" value="1"/>
</dbReference>
<keyword evidence="2" id="KW-1133">Transmembrane helix</keyword>
<dbReference type="PANTHER" id="PTHR46663">
    <property type="entry name" value="DIGUANYLATE CYCLASE DGCT-RELATED"/>
    <property type="match status" value="1"/>
</dbReference>
<evidence type="ECO:0000313" key="4">
    <source>
        <dbReference type="EMBL" id="MBD1390229.1"/>
    </source>
</evidence>
<evidence type="ECO:0000313" key="5">
    <source>
        <dbReference type="Proteomes" id="UP000638014"/>
    </source>
</evidence>
<feature type="transmembrane region" description="Helical" evidence="2">
    <location>
        <begin position="78"/>
        <end position="97"/>
    </location>
</feature>
<dbReference type="NCBIfam" id="TIGR00254">
    <property type="entry name" value="GGDEF"/>
    <property type="match status" value="1"/>
</dbReference>
<dbReference type="Pfam" id="PF00990">
    <property type="entry name" value="GGDEF"/>
    <property type="match status" value="1"/>
</dbReference>
<keyword evidence="2" id="KW-0472">Membrane</keyword>
<dbReference type="AlphaFoldDB" id="A0A8J6QSW0"/>
<proteinExistence type="predicted"/>
<organism evidence="4 5">
    <name type="scientific">Neiella litorisoli</name>
    <dbReference type="NCBI Taxonomy" id="2771431"/>
    <lineage>
        <taxon>Bacteria</taxon>
        <taxon>Pseudomonadati</taxon>
        <taxon>Pseudomonadota</taxon>
        <taxon>Gammaproteobacteria</taxon>
        <taxon>Alteromonadales</taxon>
        <taxon>Echinimonadaceae</taxon>
        <taxon>Neiella</taxon>
    </lineage>
</organism>
<dbReference type="EMBL" id="JACXAF010000015">
    <property type="protein sequence ID" value="MBD1390229.1"/>
    <property type="molecule type" value="Genomic_DNA"/>
</dbReference>
<dbReference type="GO" id="GO:0003824">
    <property type="term" value="F:catalytic activity"/>
    <property type="evidence" value="ECO:0007669"/>
    <property type="project" value="UniProtKB-ARBA"/>
</dbReference>
<feature type="transmembrane region" description="Helical" evidence="2">
    <location>
        <begin position="53"/>
        <end position="71"/>
    </location>
</feature>
<accession>A0A8J6QSW0</accession>
<comment type="cofactor">
    <cofactor evidence="1">
        <name>Mg(2+)</name>
        <dbReference type="ChEBI" id="CHEBI:18420"/>
    </cofactor>
</comment>
<feature type="transmembrane region" description="Helical" evidence="2">
    <location>
        <begin position="103"/>
        <end position="120"/>
    </location>
</feature>
<dbReference type="InterPro" id="IPR052163">
    <property type="entry name" value="DGC-Regulatory_Protein"/>
</dbReference>
<dbReference type="PROSITE" id="PS50887">
    <property type="entry name" value="GGDEF"/>
    <property type="match status" value="1"/>
</dbReference>
<keyword evidence="2" id="KW-0812">Transmembrane</keyword>
<evidence type="ECO:0000256" key="2">
    <source>
        <dbReference type="SAM" id="Phobius"/>
    </source>
</evidence>
<dbReference type="FunFam" id="3.30.70.270:FF:000001">
    <property type="entry name" value="Diguanylate cyclase domain protein"/>
    <property type="match status" value="1"/>
</dbReference>
<gene>
    <name evidence="4" type="ORF">IC617_12375</name>
</gene>
<evidence type="ECO:0000256" key="1">
    <source>
        <dbReference type="ARBA" id="ARBA00001946"/>
    </source>
</evidence>
<dbReference type="Proteomes" id="UP000638014">
    <property type="component" value="Unassembled WGS sequence"/>
</dbReference>
<name>A0A8J6QSW0_9GAMM</name>
<keyword evidence="5" id="KW-1185">Reference proteome</keyword>
<evidence type="ECO:0000259" key="3">
    <source>
        <dbReference type="PROSITE" id="PS50887"/>
    </source>
</evidence>
<dbReference type="SMART" id="SM00267">
    <property type="entry name" value="GGDEF"/>
    <property type="match status" value="1"/>
</dbReference>
<reference evidence="4" key="1">
    <citation type="submission" date="2020-09" db="EMBL/GenBank/DDBJ databases">
        <title>A novel bacterium of genus Neiella, isolated from South China Sea.</title>
        <authorList>
            <person name="Huang H."/>
            <person name="Mo K."/>
            <person name="Hu Y."/>
        </authorList>
    </citation>
    <scope>NUCLEOTIDE SEQUENCE</scope>
    <source>
        <strain evidence="4">HB171785</strain>
    </source>
</reference>